<dbReference type="Gramene" id="mRNA:HanXRQr2_Chr14g0641891">
    <property type="protein sequence ID" value="mRNA:HanXRQr2_Chr14g0641891"/>
    <property type="gene ID" value="HanXRQr2_Chr14g0641891"/>
</dbReference>
<dbReference type="AlphaFoldDB" id="A0A9K3H7F5"/>
<dbReference type="EMBL" id="MNCJ02000329">
    <property type="protein sequence ID" value="KAF5768896.1"/>
    <property type="molecule type" value="Genomic_DNA"/>
</dbReference>
<dbReference type="Proteomes" id="UP000215914">
    <property type="component" value="Unassembled WGS sequence"/>
</dbReference>
<protein>
    <submittedName>
        <fullName evidence="1">Uncharacterized protein</fullName>
    </submittedName>
</protein>
<comment type="caution">
    <text evidence="1">The sequence shown here is derived from an EMBL/GenBank/DDBJ whole genome shotgun (WGS) entry which is preliminary data.</text>
</comment>
<keyword evidence="2" id="KW-1185">Reference proteome</keyword>
<reference evidence="1" key="2">
    <citation type="submission" date="2020-06" db="EMBL/GenBank/DDBJ databases">
        <title>Helianthus annuus Genome sequencing and assembly Release 2.</title>
        <authorList>
            <person name="Gouzy J."/>
            <person name="Langlade N."/>
            <person name="Munos S."/>
        </authorList>
    </citation>
    <scope>NUCLEOTIDE SEQUENCE</scope>
    <source>
        <tissue evidence="1">Leaves</tissue>
    </source>
</reference>
<organism evidence="1 2">
    <name type="scientific">Helianthus annuus</name>
    <name type="common">Common sunflower</name>
    <dbReference type="NCBI Taxonomy" id="4232"/>
    <lineage>
        <taxon>Eukaryota</taxon>
        <taxon>Viridiplantae</taxon>
        <taxon>Streptophyta</taxon>
        <taxon>Embryophyta</taxon>
        <taxon>Tracheophyta</taxon>
        <taxon>Spermatophyta</taxon>
        <taxon>Magnoliopsida</taxon>
        <taxon>eudicotyledons</taxon>
        <taxon>Gunneridae</taxon>
        <taxon>Pentapetalae</taxon>
        <taxon>asterids</taxon>
        <taxon>campanulids</taxon>
        <taxon>Asterales</taxon>
        <taxon>Asteraceae</taxon>
        <taxon>Asteroideae</taxon>
        <taxon>Heliantheae alliance</taxon>
        <taxon>Heliantheae</taxon>
        <taxon>Helianthus</taxon>
    </lineage>
</organism>
<evidence type="ECO:0000313" key="2">
    <source>
        <dbReference type="Proteomes" id="UP000215914"/>
    </source>
</evidence>
<evidence type="ECO:0000313" key="1">
    <source>
        <dbReference type="EMBL" id="KAF5768896.1"/>
    </source>
</evidence>
<name>A0A9K3H7F5_HELAN</name>
<reference evidence="1" key="1">
    <citation type="journal article" date="2017" name="Nature">
        <title>The sunflower genome provides insights into oil metabolism, flowering and Asterid evolution.</title>
        <authorList>
            <person name="Badouin H."/>
            <person name="Gouzy J."/>
            <person name="Grassa C.J."/>
            <person name="Murat F."/>
            <person name="Staton S.E."/>
            <person name="Cottret L."/>
            <person name="Lelandais-Briere C."/>
            <person name="Owens G.L."/>
            <person name="Carrere S."/>
            <person name="Mayjonade B."/>
            <person name="Legrand L."/>
            <person name="Gill N."/>
            <person name="Kane N.C."/>
            <person name="Bowers J.E."/>
            <person name="Hubner S."/>
            <person name="Bellec A."/>
            <person name="Berard A."/>
            <person name="Berges H."/>
            <person name="Blanchet N."/>
            <person name="Boniface M.C."/>
            <person name="Brunel D."/>
            <person name="Catrice O."/>
            <person name="Chaidir N."/>
            <person name="Claudel C."/>
            <person name="Donnadieu C."/>
            <person name="Faraut T."/>
            <person name="Fievet G."/>
            <person name="Helmstetter N."/>
            <person name="King M."/>
            <person name="Knapp S.J."/>
            <person name="Lai Z."/>
            <person name="Le Paslier M.C."/>
            <person name="Lippi Y."/>
            <person name="Lorenzon L."/>
            <person name="Mandel J.R."/>
            <person name="Marage G."/>
            <person name="Marchand G."/>
            <person name="Marquand E."/>
            <person name="Bret-Mestries E."/>
            <person name="Morien E."/>
            <person name="Nambeesan S."/>
            <person name="Nguyen T."/>
            <person name="Pegot-Espagnet P."/>
            <person name="Pouilly N."/>
            <person name="Raftis F."/>
            <person name="Sallet E."/>
            <person name="Schiex T."/>
            <person name="Thomas J."/>
            <person name="Vandecasteele C."/>
            <person name="Vares D."/>
            <person name="Vear F."/>
            <person name="Vautrin S."/>
            <person name="Crespi M."/>
            <person name="Mangin B."/>
            <person name="Burke J.M."/>
            <person name="Salse J."/>
            <person name="Munos S."/>
            <person name="Vincourt P."/>
            <person name="Rieseberg L.H."/>
            <person name="Langlade N.B."/>
        </authorList>
    </citation>
    <scope>NUCLEOTIDE SEQUENCE</scope>
    <source>
        <tissue evidence="1">Leaves</tissue>
    </source>
</reference>
<accession>A0A9K3H7F5</accession>
<sequence>MKDFLDVFFDIGLLTKCSHHFLALLIWCCVRRLPQCQMLTTSKEQVFD</sequence>
<gene>
    <name evidence="1" type="ORF">HanXRQr2_Chr14g0641891</name>
</gene>
<proteinExistence type="predicted"/>